<name>A0A9P6IUI3_9FUNG</name>
<dbReference type="AlphaFoldDB" id="A0A9P6IUI3"/>
<keyword evidence="1" id="KW-0677">Repeat</keyword>
<feature type="compositionally biased region" description="Low complexity" evidence="4">
    <location>
        <begin position="602"/>
        <end position="622"/>
    </location>
</feature>
<feature type="compositionally biased region" description="Low complexity" evidence="4">
    <location>
        <begin position="215"/>
        <end position="235"/>
    </location>
</feature>
<dbReference type="Proteomes" id="UP000749646">
    <property type="component" value="Unassembled WGS sequence"/>
</dbReference>
<dbReference type="PANTHER" id="PTHR24012">
    <property type="entry name" value="RNA BINDING PROTEIN"/>
    <property type="match status" value="1"/>
</dbReference>
<dbReference type="SMART" id="SM00360">
    <property type="entry name" value="RRM"/>
    <property type="match status" value="1"/>
</dbReference>
<organism evidence="6 7">
    <name type="scientific">Modicella reniformis</name>
    <dbReference type="NCBI Taxonomy" id="1440133"/>
    <lineage>
        <taxon>Eukaryota</taxon>
        <taxon>Fungi</taxon>
        <taxon>Fungi incertae sedis</taxon>
        <taxon>Mucoromycota</taxon>
        <taxon>Mortierellomycotina</taxon>
        <taxon>Mortierellomycetes</taxon>
        <taxon>Mortierellales</taxon>
        <taxon>Mortierellaceae</taxon>
        <taxon>Modicella</taxon>
    </lineage>
</organism>
<feature type="compositionally biased region" description="Basic and acidic residues" evidence="4">
    <location>
        <begin position="684"/>
        <end position="696"/>
    </location>
</feature>
<dbReference type="SUPFAM" id="SSF54928">
    <property type="entry name" value="RNA-binding domain, RBD"/>
    <property type="match status" value="1"/>
</dbReference>
<comment type="caution">
    <text evidence="6">The sequence shown here is derived from an EMBL/GenBank/DDBJ whole genome shotgun (WGS) entry which is preliminary data.</text>
</comment>
<reference evidence="6" key="1">
    <citation type="journal article" date="2020" name="Fungal Divers.">
        <title>Resolving the Mortierellaceae phylogeny through synthesis of multi-gene phylogenetics and phylogenomics.</title>
        <authorList>
            <person name="Vandepol N."/>
            <person name="Liber J."/>
            <person name="Desiro A."/>
            <person name="Na H."/>
            <person name="Kennedy M."/>
            <person name="Barry K."/>
            <person name="Grigoriev I.V."/>
            <person name="Miller A.N."/>
            <person name="O'Donnell K."/>
            <person name="Stajich J.E."/>
            <person name="Bonito G."/>
        </authorList>
    </citation>
    <scope>NUCLEOTIDE SEQUENCE</scope>
    <source>
        <strain evidence="6">MES-2147</strain>
    </source>
</reference>
<dbReference type="InterPro" id="IPR000504">
    <property type="entry name" value="RRM_dom"/>
</dbReference>
<evidence type="ECO:0000313" key="7">
    <source>
        <dbReference type="Proteomes" id="UP000749646"/>
    </source>
</evidence>
<protein>
    <recommendedName>
        <fullName evidence="5">RRM domain-containing protein</fullName>
    </recommendedName>
</protein>
<evidence type="ECO:0000256" key="2">
    <source>
        <dbReference type="ARBA" id="ARBA00022884"/>
    </source>
</evidence>
<proteinExistence type="predicted"/>
<feature type="region of interest" description="Disordered" evidence="4">
    <location>
        <begin position="215"/>
        <end position="279"/>
    </location>
</feature>
<feature type="compositionally biased region" description="Polar residues" evidence="4">
    <location>
        <begin position="640"/>
        <end position="663"/>
    </location>
</feature>
<dbReference type="InterPro" id="IPR035979">
    <property type="entry name" value="RBD_domain_sf"/>
</dbReference>
<evidence type="ECO:0000256" key="3">
    <source>
        <dbReference type="PROSITE-ProRule" id="PRU00176"/>
    </source>
</evidence>
<dbReference type="Gene3D" id="3.30.70.330">
    <property type="match status" value="1"/>
</dbReference>
<evidence type="ECO:0000256" key="4">
    <source>
        <dbReference type="SAM" id="MobiDB-lite"/>
    </source>
</evidence>
<keyword evidence="7" id="KW-1185">Reference proteome</keyword>
<accession>A0A9P6IUI3</accession>
<evidence type="ECO:0000256" key="1">
    <source>
        <dbReference type="ARBA" id="ARBA00022737"/>
    </source>
</evidence>
<dbReference type="EMBL" id="JAAAHW010007519">
    <property type="protein sequence ID" value="KAF9947749.1"/>
    <property type="molecule type" value="Genomic_DNA"/>
</dbReference>
<dbReference type="Pfam" id="PF00076">
    <property type="entry name" value="RRM_1"/>
    <property type="match status" value="1"/>
</dbReference>
<gene>
    <name evidence="6" type="ORF">BGZ65_008575</name>
</gene>
<keyword evidence="2 3" id="KW-0694">RNA-binding</keyword>
<evidence type="ECO:0000313" key="6">
    <source>
        <dbReference type="EMBL" id="KAF9947749.1"/>
    </source>
</evidence>
<dbReference type="OrthoDB" id="271725at2759"/>
<sequence length="723" mass="80120">MATHRHPAGSSPAAAGHFLALHHVQNQTQNLILTQSQIQHQNRNHVPSQLTVVPTTHPHPSEQRKMYPYPPHEQDTASNGHPTTSSEPPSPFFMKPLTRAPDYRFNLYVKGLVPTTTTRGLFEIFKPYGNILACKTILDIETGYCRGGFVLFDNQESCTEARRALTQQGLYLDDSDQFPSLPSKPLKKQQQSKVMTEAISAKVLSKASLKTSSKALSKASPEASSNGSLNGSSSESPPPISTGSSIQLEVASHQSNLGEPGTTHNTIQAEAPKPPAADLPAMKEPYEQNGASSKFSQDIGNMYTLGQSYLDFDSGFIGAHQQFLSEGYHNPSGFERGPSFLGHKPYMGVEDIDRYMNMLEMNAVSMAPQISANMPEGRQFMHPNVEHSNARIDGRHTLRSVCRPSIRALECSTVMHDSEIAQANTDLCIRYGSLILTSVDIRYINEDCFGQGRVTFESHKDSEVALVSLLAKNFTVRLGDSGDMYPSEPVIDDHLYDQYYQQHQDLLRLGDSAPFGSPDEVLACAYNQDFLATTSALQPFPSLHNEFVEQENLWNMPIPDKMSHLDRNPHHGHVAPLDVDMESHVYRHEKLSMLGISPQPISFSPASSSSSSLQQFQESTESPSIATKPTLYEQPIEPELTTNQAPLSENEETTSVSAQHESSKLLSYSDIVKAPVKSVVHPSHSKDNIPHQDLKRRGNTNKSLDEKEYRLNLFLKNLEPTMD</sequence>
<feature type="region of interest" description="Disordered" evidence="4">
    <location>
        <begin position="678"/>
        <end position="703"/>
    </location>
</feature>
<feature type="compositionally biased region" description="Polar residues" evidence="4">
    <location>
        <begin position="241"/>
        <end position="268"/>
    </location>
</feature>
<feature type="non-terminal residue" evidence="6">
    <location>
        <position position="723"/>
    </location>
</feature>
<dbReference type="GO" id="GO:0003723">
    <property type="term" value="F:RNA binding"/>
    <property type="evidence" value="ECO:0007669"/>
    <property type="project" value="UniProtKB-UniRule"/>
</dbReference>
<feature type="domain" description="RRM" evidence="5">
    <location>
        <begin position="105"/>
        <end position="193"/>
    </location>
</feature>
<evidence type="ECO:0000259" key="5">
    <source>
        <dbReference type="PROSITE" id="PS50102"/>
    </source>
</evidence>
<dbReference type="InterPro" id="IPR012677">
    <property type="entry name" value="Nucleotide-bd_a/b_plait_sf"/>
</dbReference>
<feature type="region of interest" description="Disordered" evidence="4">
    <location>
        <begin position="50"/>
        <end position="94"/>
    </location>
</feature>
<dbReference type="PROSITE" id="PS50102">
    <property type="entry name" value="RRM"/>
    <property type="match status" value="1"/>
</dbReference>
<feature type="region of interest" description="Disordered" evidence="4">
    <location>
        <begin position="602"/>
        <end position="663"/>
    </location>
</feature>